<sequence length="1245" mass="143053">MYPKVENGLDIIEAEGDAHTLESVLSRDLEGSLQFTLEVKSEHDERCVWPRISMEHKVESTSDMSETKGGEHALERDLSRDMGCPSQSPLEIIPIKTENDDERFVWPCISLDLKVENTFDMSETKGDEHALEGNLSRDMGCPSQSPLEIIPIKTENDDERFVWPCVSLDLKVENTFDMSETKGDEHALEGNLSRDMGCPSQSPLEIIPIKTENDDERFVWPCVSLDLKVSLLIFQSNLSGSNLREQLTKQGFNPWRVIPLWNYCGHSGKVIVEFTRDWPAFHNAISLEKYFKAEHFVRSEWYSREHHGSQLYGWVAREDDYEPNDIVGEHLRKIGDLKTLDDIEDEDARKTSKLVSNLSSVIEVKKSNYEEMERKVEEKSDSLRKVIETKEKLTNTYDEELKMMHLNTQINLQKILCTHEKLRLDLESQWKELELHGKELERREAQSEGERMKLIGEREQNAAKNDAIDMAIMKEKEAAESCLRLIEQHKREKEHHKRIIQLEKKRDAKQALELEVQQSKGLLQVRILSIIAWVFLHFFGNEVGMTEDELVLEVTELDGVRASEYKSVPEVREQDGTRAFEQHVNIQNKYSKVKEVVNLLREFCYEDLKIATNNFLVTLGRGGSGSVFKGVLNDGIPVAVKRVDRPIYGEREYESEISAIASVQHVRLVRIHGYCSHSTETGESYFFIVYDLLPNGSLNSFIFRGKNGENRSCLSWKSRCRVAVDVAEALEYLHHDCRHQILHLDIKPENILLDDKFRAVVSDFGLSELMEKDNSKFHTKMTRGSAGYMAPEWYTGNGISKKCDIYSYGKVLLDMFFGQRNVCFDQDGNYIEDANPQQRLLFHTFMLEKLRQMEIVELIDKRLVEDDGVIPLEAYHLVRVALSCLEEDPKERPSDMREVVDMLRFQGLKRCQIDFEPQLIHNVESQNEYIKRRKAAREVPREFLYEDLETATNNFRDICQHGGSGTIFEGILDDGTPVAVKRVEQGKYAEFEAEISAIGRIQHVHIVRLCGYCSHITETGGVFFIVYDHFSYGSLDSFIFNFSINGHLSWNLRFGIALGVAKALAYLHHDCRQRILHLDLKPENILLDQNFLAVVTNFGLSELMKEGQSTVHTMSRGSDGYMAPEWLLGHGISEKSVVFSYGKVLLDMCFGRKNISFYAYGGNSQFFPDTNLKSLGQLDSTNLMELIDQRLVEEGKAQGREACDLVHLALSCLDEDPKKRPDIREVVDVLEHMYLIRQINSVLPF</sequence>
<dbReference type="PROSITE" id="PS00108">
    <property type="entry name" value="PROTEIN_KINASE_ST"/>
    <property type="match status" value="2"/>
</dbReference>
<comment type="subcellular location">
    <subcellularLocation>
        <location evidence="1">Membrane</location>
        <topology evidence="1">Single-pass membrane protein</topology>
    </subcellularLocation>
</comment>
<dbReference type="Gene3D" id="3.30.70.2890">
    <property type="entry name" value="XS domain"/>
    <property type="match status" value="1"/>
</dbReference>
<dbReference type="PROSITE" id="PS50011">
    <property type="entry name" value="PROTEIN_KINASE_DOM"/>
    <property type="match status" value="2"/>
</dbReference>
<protein>
    <recommendedName>
        <fullName evidence="12">Protein kinase domain-containing protein</fullName>
    </recommendedName>
</protein>
<evidence type="ECO:0000256" key="9">
    <source>
        <dbReference type="ARBA" id="ARBA00023136"/>
    </source>
</evidence>
<dbReference type="SMART" id="SM00220">
    <property type="entry name" value="S_TKc"/>
    <property type="match status" value="2"/>
</dbReference>
<keyword evidence="6" id="KW-0418">Kinase</keyword>
<dbReference type="GO" id="GO:0004672">
    <property type="term" value="F:protein kinase activity"/>
    <property type="evidence" value="ECO:0007669"/>
    <property type="project" value="InterPro"/>
</dbReference>
<evidence type="ECO:0000259" key="12">
    <source>
        <dbReference type="PROSITE" id="PS50011"/>
    </source>
</evidence>
<dbReference type="PANTHER" id="PTHR47974:SF9">
    <property type="entry name" value="RECEPTOR-LIKE SERINE_THREONINE-PROTEIN KINASE"/>
    <property type="match status" value="1"/>
</dbReference>
<evidence type="ECO:0000256" key="3">
    <source>
        <dbReference type="ARBA" id="ARBA00022692"/>
    </source>
</evidence>
<dbReference type="InterPro" id="IPR017441">
    <property type="entry name" value="Protein_kinase_ATP_BS"/>
</dbReference>
<reference evidence="13 14" key="1">
    <citation type="journal article" date="2020" name="IScience">
        <title>Genome Sequencing of the Endangered Kingdonia uniflora (Circaeasteraceae, Ranunculales) Reveals Potential Mechanisms of Evolutionary Specialization.</title>
        <authorList>
            <person name="Sun Y."/>
            <person name="Deng T."/>
            <person name="Zhang A."/>
            <person name="Moore M.J."/>
            <person name="Landis J.B."/>
            <person name="Lin N."/>
            <person name="Zhang H."/>
            <person name="Zhang X."/>
            <person name="Huang J."/>
            <person name="Zhang X."/>
            <person name="Sun H."/>
            <person name="Wang H."/>
        </authorList>
    </citation>
    <scope>NUCLEOTIDE SEQUENCE [LARGE SCALE GENOMIC DNA]</scope>
    <source>
        <strain evidence="13">TB1705</strain>
        <tissue evidence="13">Leaf</tissue>
    </source>
</reference>
<evidence type="ECO:0000256" key="8">
    <source>
        <dbReference type="ARBA" id="ARBA00022989"/>
    </source>
</evidence>
<dbReference type="Proteomes" id="UP000541444">
    <property type="component" value="Unassembled WGS sequence"/>
</dbReference>
<organism evidence="13 14">
    <name type="scientific">Kingdonia uniflora</name>
    <dbReference type="NCBI Taxonomy" id="39325"/>
    <lineage>
        <taxon>Eukaryota</taxon>
        <taxon>Viridiplantae</taxon>
        <taxon>Streptophyta</taxon>
        <taxon>Embryophyta</taxon>
        <taxon>Tracheophyta</taxon>
        <taxon>Spermatophyta</taxon>
        <taxon>Magnoliopsida</taxon>
        <taxon>Ranunculales</taxon>
        <taxon>Circaeasteraceae</taxon>
        <taxon>Kingdonia</taxon>
    </lineage>
</organism>
<evidence type="ECO:0000256" key="6">
    <source>
        <dbReference type="ARBA" id="ARBA00022777"/>
    </source>
</evidence>
<evidence type="ECO:0000313" key="14">
    <source>
        <dbReference type="Proteomes" id="UP000541444"/>
    </source>
</evidence>
<feature type="binding site" evidence="10">
    <location>
        <position position="641"/>
    </location>
    <ligand>
        <name>ATP</name>
        <dbReference type="ChEBI" id="CHEBI:30616"/>
    </ligand>
</feature>
<dbReference type="EMBL" id="JACGCM010000608">
    <property type="protein sequence ID" value="KAF6170083.1"/>
    <property type="molecule type" value="Genomic_DNA"/>
</dbReference>
<feature type="domain" description="Protein kinase" evidence="12">
    <location>
        <begin position="613"/>
        <end position="905"/>
    </location>
</feature>
<dbReference type="AlphaFoldDB" id="A0A7J7NSL3"/>
<dbReference type="GO" id="GO:0016020">
    <property type="term" value="C:membrane"/>
    <property type="evidence" value="ECO:0007669"/>
    <property type="project" value="UniProtKB-SubCell"/>
</dbReference>
<dbReference type="InterPro" id="IPR000719">
    <property type="entry name" value="Prot_kinase_dom"/>
</dbReference>
<accession>A0A7J7NSL3</accession>
<evidence type="ECO:0000256" key="1">
    <source>
        <dbReference type="ARBA" id="ARBA00004167"/>
    </source>
</evidence>
<dbReference type="OrthoDB" id="1711006at2759"/>
<evidence type="ECO:0000256" key="7">
    <source>
        <dbReference type="ARBA" id="ARBA00022840"/>
    </source>
</evidence>
<keyword evidence="8" id="KW-1133">Transmembrane helix</keyword>
<evidence type="ECO:0000256" key="2">
    <source>
        <dbReference type="ARBA" id="ARBA00022679"/>
    </source>
</evidence>
<dbReference type="PROSITE" id="PS00107">
    <property type="entry name" value="PROTEIN_KINASE_ATP"/>
    <property type="match status" value="1"/>
</dbReference>
<dbReference type="GO" id="GO:0005524">
    <property type="term" value="F:ATP binding"/>
    <property type="evidence" value="ECO:0007669"/>
    <property type="project" value="UniProtKB-UniRule"/>
</dbReference>
<keyword evidence="5 10" id="KW-0547">Nucleotide-binding</keyword>
<dbReference type="InterPro" id="IPR038588">
    <property type="entry name" value="XS_domain_sf"/>
</dbReference>
<dbReference type="Gene3D" id="1.10.510.10">
    <property type="entry name" value="Transferase(Phosphotransferase) domain 1"/>
    <property type="match status" value="2"/>
</dbReference>
<dbReference type="InterPro" id="IPR005380">
    <property type="entry name" value="XS_domain"/>
</dbReference>
<feature type="domain" description="Protein kinase" evidence="12">
    <location>
        <begin position="953"/>
        <end position="1235"/>
    </location>
</feature>
<keyword evidence="3" id="KW-0812">Transmembrane</keyword>
<name>A0A7J7NSL3_9MAGN</name>
<keyword evidence="14" id="KW-1185">Reference proteome</keyword>
<dbReference type="FunFam" id="1.10.510.10:FF:000537">
    <property type="entry name" value="Putative receptor-like protein kinase"/>
    <property type="match status" value="2"/>
</dbReference>
<keyword evidence="4" id="KW-0732">Signal</keyword>
<dbReference type="Pfam" id="PF03468">
    <property type="entry name" value="XS"/>
    <property type="match status" value="1"/>
</dbReference>
<evidence type="ECO:0000313" key="13">
    <source>
        <dbReference type="EMBL" id="KAF6170083.1"/>
    </source>
</evidence>
<evidence type="ECO:0000256" key="10">
    <source>
        <dbReference type="PROSITE-ProRule" id="PRU10141"/>
    </source>
</evidence>
<proteinExistence type="predicted"/>
<dbReference type="SUPFAM" id="SSF56112">
    <property type="entry name" value="Protein kinase-like (PK-like)"/>
    <property type="match status" value="2"/>
</dbReference>
<gene>
    <name evidence="13" type="ORF">GIB67_042813</name>
</gene>
<keyword evidence="11" id="KW-0175">Coiled coil</keyword>
<dbReference type="PANTHER" id="PTHR47974">
    <property type="entry name" value="OS07G0415500 PROTEIN"/>
    <property type="match status" value="1"/>
</dbReference>
<feature type="coiled-coil region" evidence="11">
    <location>
        <begin position="472"/>
        <end position="522"/>
    </location>
</feature>
<dbReference type="Gene3D" id="3.30.200.20">
    <property type="entry name" value="Phosphorylase Kinase, domain 1"/>
    <property type="match status" value="2"/>
</dbReference>
<keyword evidence="2" id="KW-0808">Transferase</keyword>
<keyword evidence="9" id="KW-0472">Membrane</keyword>
<dbReference type="Pfam" id="PF00069">
    <property type="entry name" value="Pkinase"/>
    <property type="match status" value="2"/>
</dbReference>
<evidence type="ECO:0000256" key="11">
    <source>
        <dbReference type="SAM" id="Coils"/>
    </source>
</evidence>
<evidence type="ECO:0000256" key="5">
    <source>
        <dbReference type="ARBA" id="ARBA00022741"/>
    </source>
</evidence>
<feature type="coiled-coil region" evidence="11">
    <location>
        <begin position="355"/>
        <end position="389"/>
    </location>
</feature>
<keyword evidence="7 10" id="KW-0067">ATP-binding</keyword>
<dbReference type="InterPro" id="IPR008271">
    <property type="entry name" value="Ser/Thr_kinase_AS"/>
</dbReference>
<comment type="caution">
    <text evidence="13">The sequence shown here is derived from an EMBL/GenBank/DDBJ whole genome shotgun (WGS) entry which is preliminary data.</text>
</comment>
<evidence type="ECO:0000256" key="4">
    <source>
        <dbReference type="ARBA" id="ARBA00022729"/>
    </source>
</evidence>
<dbReference type="GO" id="GO:0031047">
    <property type="term" value="P:regulatory ncRNA-mediated gene silencing"/>
    <property type="evidence" value="ECO:0007669"/>
    <property type="project" value="InterPro"/>
</dbReference>
<dbReference type="InterPro" id="IPR011009">
    <property type="entry name" value="Kinase-like_dom_sf"/>
</dbReference>